<dbReference type="Pfam" id="PF04982">
    <property type="entry name" value="TM_HPP"/>
    <property type="match status" value="1"/>
</dbReference>
<dbReference type="InterPro" id="IPR058581">
    <property type="entry name" value="TM_HPP"/>
</dbReference>
<keyword evidence="1" id="KW-1133">Transmembrane helix</keyword>
<dbReference type="Proteomes" id="UP000053675">
    <property type="component" value="Unassembled WGS sequence"/>
</dbReference>
<reference evidence="3 4" key="1">
    <citation type="submission" date="2014-05" db="EMBL/GenBank/DDBJ databases">
        <title>Draft Genome Sequence of Nitratireductor basaltis Strain UMTGB225, A Marine Bacterium Isolated from Green Barrel Tunicate.</title>
        <authorList>
            <person name="Gan H.Y."/>
        </authorList>
    </citation>
    <scope>NUCLEOTIDE SEQUENCE [LARGE SCALE GENOMIC DNA]</scope>
    <source>
        <strain evidence="3 4">UMTGB225</strain>
    </source>
</reference>
<dbReference type="eggNOG" id="COG3448">
    <property type="taxonomic scope" value="Bacteria"/>
</dbReference>
<dbReference type="AlphaFoldDB" id="A0A084UD87"/>
<gene>
    <name evidence="3" type="ORF">EL18_01964</name>
</gene>
<organism evidence="3 4">
    <name type="scientific">Nitratireductor basaltis</name>
    <dbReference type="NCBI Taxonomy" id="472175"/>
    <lineage>
        <taxon>Bacteria</taxon>
        <taxon>Pseudomonadati</taxon>
        <taxon>Pseudomonadota</taxon>
        <taxon>Alphaproteobacteria</taxon>
        <taxon>Hyphomicrobiales</taxon>
        <taxon>Phyllobacteriaceae</taxon>
        <taxon>Nitratireductor</taxon>
    </lineage>
</organism>
<dbReference type="STRING" id="472175.EL18_01964"/>
<feature type="transmembrane region" description="Helical" evidence="1">
    <location>
        <begin position="107"/>
        <end position="128"/>
    </location>
</feature>
<evidence type="ECO:0000259" key="2">
    <source>
        <dbReference type="Pfam" id="PF04982"/>
    </source>
</evidence>
<dbReference type="EMBL" id="JMQM01000001">
    <property type="protein sequence ID" value="KFB10923.1"/>
    <property type="molecule type" value="Genomic_DNA"/>
</dbReference>
<feature type="domain" description="HPP transmembrane region" evidence="2">
    <location>
        <begin position="1"/>
        <end position="135"/>
    </location>
</feature>
<evidence type="ECO:0000313" key="3">
    <source>
        <dbReference type="EMBL" id="KFB10923.1"/>
    </source>
</evidence>
<protein>
    <submittedName>
        <fullName evidence="3">Membrane protein</fullName>
    </submittedName>
</protein>
<dbReference type="PANTHER" id="PTHR33741">
    <property type="entry name" value="TRANSMEMBRANE PROTEIN DDB_G0269096-RELATED"/>
    <property type="match status" value="1"/>
</dbReference>
<dbReference type="PATRIC" id="fig|472175.3.peg.1969"/>
<dbReference type="PANTHER" id="PTHR33741:SF5">
    <property type="entry name" value="TRANSMEMBRANE PROTEIN DDB_G0269096-RELATED"/>
    <property type="match status" value="1"/>
</dbReference>
<feature type="transmembrane region" description="Helical" evidence="1">
    <location>
        <begin position="42"/>
        <end position="62"/>
    </location>
</feature>
<dbReference type="InterPro" id="IPR007065">
    <property type="entry name" value="HPP"/>
</dbReference>
<evidence type="ECO:0000256" key="1">
    <source>
        <dbReference type="SAM" id="Phobius"/>
    </source>
</evidence>
<comment type="caution">
    <text evidence="3">The sequence shown here is derived from an EMBL/GenBank/DDBJ whole genome shotgun (WGS) entry which is preliminary data.</text>
</comment>
<keyword evidence="1" id="KW-0812">Transmembrane</keyword>
<name>A0A084UD87_9HYPH</name>
<sequence length="142" mass="14749">MLGMALVGTLSTLTGLPLLIAPLGATAVLLFGQPSSPLAQPMNIFGGYLIAAIVGVGAMALFPAAWWAAACAVGIAIALMLMLRVTHPPAGALPLVATAIPFQGQELFVFVLIGCISLVSLALVHHWLPPRVQYPTRIDREG</sequence>
<keyword evidence="4" id="KW-1185">Reference proteome</keyword>
<feature type="transmembrane region" description="Helical" evidence="1">
    <location>
        <begin position="67"/>
        <end position="87"/>
    </location>
</feature>
<evidence type="ECO:0000313" key="4">
    <source>
        <dbReference type="Proteomes" id="UP000053675"/>
    </source>
</evidence>
<keyword evidence="1" id="KW-0472">Membrane</keyword>
<accession>A0A084UD87</accession>
<proteinExistence type="predicted"/>